<comment type="caution">
    <text evidence="1">The sequence shown here is derived from an EMBL/GenBank/DDBJ whole genome shotgun (WGS) entry which is preliminary data.</text>
</comment>
<evidence type="ECO:0000313" key="1">
    <source>
        <dbReference type="EMBL" id="MBD2570050.1"/>
    </source>
</evidence>
<organism evidence="1 2">
    <name type="scientific">Anabaena lutea FACHB-196</name>
    <dbReference type="NCBI Taxonomy" id="2692881"/>
    <lineage>
        <taxon>Bacteria</taxon>
        <taxon>Bacillati</taxon>
        <taxon>Cyanobacteriota</taxon>
        <taxon>Cyanophyceae</taxon>
        <taxon>Nostocales</taxon>
        <taxon>Nostocaceae</taxon>
        <taxon>Anabaena</taxon>
    </lineage>
</organism>
<gene>
    <name evidence="1" type="ORF">H6G59_19540</name>
</gene>
<dbReference type="Proteomes" id="UP000640531">
    <property type="component" value="Unassembled WGS sequence"/>
</dbReference>
<protein>
    <recommendedName>
        <fullName evidence="3">YCII-related domain-containing protein</fullName>
    </recommendedName>
</protein>
<dbReference type="EMBL" id="JACJST010000020">
    <property type="protein sequence ID" value="MBD2570050.1"/>
    <property type="molecule type" value="Genomic_DNA"/>
</dbReference>
<sequence length="94" mass="10702">MPSWVVRLSPFEEIEKAKDKDGRIASPRMWMRRGLALICPRVENGKLIAGMAIIDDNAPFGEVEVFDVDTNESHVIYVPEGIQEAYLLDVRWSL</sequence>
<proteinExistence type="predicted"/>
<accession>A0ABR8FII7</accession>
<evidence type="ECO:0008006" key="3">
    <source>
        <dbReference type="Google" id="ProtNLM"/>
    </source>
</evidence>
<evidence type="ECO:0000313" key="2">
    <source>
        <dbReference type="Proteomes" id="UP000640531"/>
    </source>
</evidence>
<dbReference type="RefSeq" id="WP_190717425.1">
    <property type="nucleotide sequence ID" value="NZ_JACJST010000020.1"/>
</dbReference>
<name>A0ABR8FII7_9NOST</name>
<reference evidence="1 2" key="1">
    <citation type="journal article" date="2020" name="ISME J.">
        <title>Comparative genomics reveals insights into cyanobacterial evolution and habitat adaptation.</title>
        <authorList>
            <person name="Chen M.Y."/>
            <person name="Teng W.K."/>
            <person name="Zhao L."/>
            <person name="Hu C.X."/>
            <person name="Zhou Y.K."/>
            <person name="Han B.P."/>
            <person name="Song L.R."/>
            <person name="Shu W.S."/>
        </authorList>
    </citation>
    <scope>NUCLEOTIDE SEQUENCE [LARGE SCALE GENOMIC DNA]</scope>
    <source>
        <strain evidence="1 2">FACHB-196</strain>
    </source>
</reference>
<keyword evidence="2" id="KW-1185">Reference proteome</keyword>